<proteinExistence type="predicted"/>
<evidence type="ECO:0000313" key="1">
    <source>
        <dbReference type="EMBL" id="KAI0038513.1"/>
    </source>
</evidence>
<accession>A0ACB8R3X8</accession>
<organism evidence="1 2">
    <name type="scientific">Auriscalpium vulgare</name>
    <dbReference type="NCBI Taxonomy" id="40419"/>
    <lineage>
        <taxon>Eukaryota</taxon>
        <taxon>Fungi</taxon>
        <taxon>Dikarya</taxon>
        <taxon>Basidiomycota</taxon>
        <taxon>Agaricomycotina</taxon>
        <taxon>Agaricomycetes</taxon>
        <taxon>Russulales</taxon>
        <taxon>Auriscalpiaceae</taxon>
        <taxon>Auriscalpium</taxon>
    </lineage>
</organism>
<evidence type="ECO:0000313" key="2">
    <source>
        <dbReference type="Proteomes" id="UP000814033"/>
    </source>
</evidence>
<name>A0ACB8R3X8_9AGAM</name>
<keyword evidence="2" id="KW-1185">Reference proteome</keyword>
<dbReference type="Proteomes" id="UP000814033">
    <property type="component" value="Unassembled WGS sequence"/>
</dbReference>
<sequence>MSSNAHTKAHSRESRRTAAGQGSPATVAAELRAKRANKDAADDSKPKRPAYRKMDTSEESSAGEAGHTQQEYYGANNRFSALDEEMPDATNDSSYFTPPGSHSGATDTPPPPQPTHHGESAPPPPAGDANETRTNPEDSHRPEQPPPPPASQPPPAAPPAPEATPQPPAPDAHGHAPPTSPPPPKKNPSRLGSLAARLAAKQAHSETVLPTSATALGAYHPGPFPLIERAHPLAIYDRTPISQSEAWERIHNQSKEGYSTCIVSIFDLTLENTDFHPMIISKVKTAFKELTSEEVSVAAPRKVDDDTLLSHILFIYDVSEQAVSTMLTRRIISSDAITFEVLPLWRPIPHHLVALTGFTEGSAFKIACFLAAQWSTDEAIRRLEDVIVKETEEGNTSMTPDEAFDILMTVRVEKVDLLVHGGYVRSRYNCFGDTSPLRDDRDWYILHNFVRNDIAYASDLYGTAFIADPMTCTLCHGTGHHRSLCPFPATQGWRGPVGSDNPHQMNSKALRERAKEDKDAKRSGFVQTKKRGPRY</sequence>
<protein>
    <submittedName>
        <fullName evidence="1">Uncharacterized protein</fullName>
    </submittedName>
</protein>
<reference evidence="1" key="2">
    <citation type="journal article" date="2022" name="New Phytol.">
        <title>Evolutionary transition to the ectomycorrhizal habit in the genomes of a hyperdiverse lineage of mushroom-forming fungi.</title>
        <authorList>
            <person name="Looney B."/>
            <person name="Miyauchi S."/>
            <person name="Morin E."/>
            <person name="Drula E."/>
            <person name="Courty P.E."/>
            <person name="Kohler A."/>
            <person name="Kuo A."/>
            <person name="LaButti K."/>
            <person name="Pangilinan J."/>
            <person name="Lipzen A."/>
            <person name="Riley R."/>
            <person name="Andreopoulos W."/>
            <person name="He G."/>
            <person name="Johnson J."/>
            <person name="Nolan M."/>
            <person name="Tritt A."/>
            <person name="Barry K.W."/>
            <person name="Grigoriev I.V."/>
            <person name="Nagy L.G."/>
            <person name="Hibbett D."/>
            <person name="Henrissat B."/>
            <person name="Matheny P.B."/>
            <person name="Labbe J."/>
            <person name="Martin F.M."/>
        </authorList>
    </citation>
    <scope>NUCLEOTIDE SEQUENCE</scope>
    <source>
        <strain evidence="1">FP105234-sp</strain>
    </source>
</reference>
<gene>
    <name evidence="1" type="ORF">FA95DRAFT_1613333</name>
</gene>
<dbReference type="EMBL" id="MU276482">
    <property type="protein sequence ID" value="KAI0038513.1"/>
    <property type="molecule type" value="Genomic_DNA"/>
</dbReference>
<reference evidence="1" key="1">
    <citation type="submission" date="2021-02" db="EMBL/GenBank/DDBJ databases">
        <authorList>
            <consortium name="DOE Joint Genome Institute"/>
            <person name="Ahrendt S."/>
            <person name="Looney B.P."/>
            <person name="Miyauchi S."/>
            <person name="Morin E."/>
            <person name="Drula E."/>
            <person name="Courty P.E."/>
            <person name="Chicoki N."/>
            <person name="Fauchery L."/>
            <person name="Kohler A."/>
            <person name="Kuo A."/>
            <person name="Labutti K."/>
            <person name="Pangilinan J."/>
            <person name="Lipzen A."/>
            <person name="Riley R."/>
            <person name="Andreopoulos W."/>
            <person name="He G."/>
            <person name="Johnson J."/>
            <person name="Barry K.W."/>
            <person name="Grigoriev I.V."/>
            <person name="Nagy L."/>
            <person name="Hibbett D."/>
            <person name="Henrissat B."/>
            <person name="Matheny P.B."/>
            <person name="Labbe J."/>
            <person name="Martin F."/>
        </authorList>
    </citation>
    <scope>NUCLEOTIDE SEQUENCE</scope>
    <source>
        <strain evidence="1">FP105234-sp</strain>
    </source>
</reference>
<comment type="caution">
    <text evidence="1">The sequence shown here is derived from an EMBL/GenBank/DDBJ whole genome shotgun (WGS) entry which is preliminary data.</text>
</comment>